<organism evidence="8 9">
    <name type="scientific">Actinocatenispora rupis</name>
    <dbReference type="NCBI Taxonomy" id="519421"/>
    <lineage>
        <taxon>Bacteria</taxon>
        <taxon>Bacillati</taxon>
        <taxon>Actinomycetota</taxon>
        <taxon>Actinomycetes</taxon>
        <taxon>Micromonosporales</taxon>
        <taxon>Micromonosporaceae</taxon>
        <taxon>Actinocatenispora</taxon>
    </lineage>
</organism>
<evidence type="ECO:0008006" key="10">
    <source>
        <dbReference type="Google" id="ProtNLM"/>
    </source>
</evidence>
<keyword evidence="9" id="KW-1185">Reference proteome</keyword>
<feature type="transmembrane region" description="Helical" evidence="7">
    <location>
        <begin position="45"/>
        <end position="64"/>
    </location>
</feature>
<dbReference type="AlphaFoldDB" id="A0A8J3NC78"/>
<dbReference type="PANTHER" id="PTHR33452:SF4">
    <property type="entry name" value="BLL4328 PROTEIN"/>
    <property type="match status" value="1"/>
</dbReference>
<protein>
    <recommendedName>
        <fullName evidence="10">Oxidoreductase</fullName>
    </recommendedName>
</protein>
<keyword evidence="4 7" id="KW-0812">Transmembrane</keyword>
<name>A0A8J3NC78_9ACTN</name>
<accession>A0A8J3NC78</accession>
<dbReference type="EMBL" id="BOMB01000012">
    <property type="protein sequence ID" value="GID11452.1"/>
    <property type="molecule type" value="Genomic_DNA"/>
</dbReference>
<dbReference type="InterPro" id="IPR032808">
    <property type="entry name" value="DoxX"/>
</dbReference>
<evidence type="ECO:0000313" key="8">
    <source>
        <dbReference type="EMBL" id="GID11452.1"/>
    </source>
</evidence>
<evidence type="ECO:0000256" key="5">
    <source>
        <dbReference type="ARBA" id="ARBA00022989"/>
    </source>
</evidence>
<evidence type="ECO:0000256" key="2">
    <source>
        <dbReference type="ARBA" id="ARBA00006679"/>
    </source>
</evidence>
<evidence type="ECO:0000256" key="1">
    <source>
        <dbReference type="ARBA" id="ARBA00004651"/>
    </source>
</evidence>
<dbReference type="InterPro" id="IPR051907">
    <property type="entry name" value="DoxX-like_oxidoreductase"/>
</dbReference>
<evidence type="ECO:0000256" key="7">
    <source>
        <dbReference type="SAM" id="Phobius"/>
    </source>
</evidence>
<gene>
    <name evidence="8" type="ORF">Aru02nite_23410</name>
</gene>
<evidence type="ECO:0000313" key="9">
    <source>
        <dbReference type="Proteomes" id="UP000612808"/>
    </source>
</evidence>
<comment type="subcellular location">
    <subcellularLocation>
        <location evidence="1">Cell membrane</location>
        <topology evidence="1">Multi-pass membrane protein</topology>
    </subcellularLocation>
</comment>
<sequence length="141" mass="14962">MNTLAETGKSLCRMTVGLLFACHGTAGLFGFPIRTGHVPAVFAWPGWWAAAIEFATGLLVLVGLGTRVAALLASGTMAYAYFTVHQPHALWPIANGGEPAAVFCWTFLLVAVVGPGRFSLDGLLGRRRRRTVQVAGEYVGS</sequence>
<evidence type="ECO:0000256" key="3">
    <source>
        <dbReference type="ARBA" id="ARBA00022475"/>
    </source>
</evidence>
<dbReference type="PANTHER" id="PTHR33452">
    <property type="entry name" value="OXIDOREDUCTASE CATD-RELATED"/>
    <property type="match status" value="1"/>
</dbReference>
<reference evidence="8" key="1">
    <citation type="submission" date="2021-01" db="EMBL/GenBank/DDBJ databases">
        <title>Whole genome shotgun sequence of Actinocatenispora rupis NBRC 107355.</title>
        <authorList>
            <person name="Komaki H."/>
            <person name="Tamura T."/>
        </authorList>
    </citation>
    <scope>NUCLEOTIDE SEQUENCE</scope>
    <source>
        <strain evidence="8">NBRC 107355</strain>
    </source>
</reference>
<keyword evidence="6 7" id="KW-0472">Membrane</keyword>
<keyword evidence="5 7" id="KW-1133">Transmembrane helix</keyword>
<comment type="caution">
    <text evidence="8">The sequence shown here is derived from an EMBL/GenBank/DDBJ whole genome shotgun (WGS) entry which is preliminary data.</text>
</comment>
<proteinExistence type="inferred from homology"/>
<evidence type="ECO:0000256" key="4">
    <source>
        <dbReference type="ARBA" id="ARBA00022692"/>
    </source>
</evidence>
<feature type="transmembrane region" description="Helical" evidence="7">
    <location>
        <begin position="100"/>
        <end position="120"/>
    </location>
</feature>
<evidence type="ECO:0000256" key="6">
    <source>
        <dbReference type="ARBA" id="ARBA00023136"/>
    </source>
</evidence>
<dbReference type="RefSeq" id="WP_203657441.1">
    <property type="nucleotide sequence ID" value="NZ_BAAAZM010000006.1"/>
</dbReference>
<comment type="similarity">
    <text evidence="2">Belongs to the DoxX family.</text>
</comment>
<dbReference type="Proteomes" id="UP000612808">
    <property type="component" value="Unassembled WGS sequence"/>
</dbReference>
<feature type="transmembrane region" description="Helical" evidence="7">
    <location>
        <begin position="71"/>
        <end position="94"/>
    </location>
</feature>
<keyword evidence="3" id="KW-1003">Cell membrane</keyword>
<dbReference type="GO" id="GO:0005886">
    <property type="term" value="C:plasma membrane"/>
    <property type="evidence" value="ECO:0007669"/>
    <property type="project" value="UniProtKB-SubCell"/>
</dbReference>
<feature type="transmembrane region" description="Helical" evidence="7">
    <location>
        <begin position="12"/>
        <end position="33"/>
    </location>
</feature>
<dbReference type="Pfam" id="PF07681">
    <property type="entry name" value="DoxX"/>
    <property type="match status" value="1"/>
</dbReference>